<dbReference type="Gene3D" id="3.40.50.2300">
    <property type="match status" value="1"/>
</dbReference>
<accession>A0A679IQS4</accession>
<evidence type="ECO:0000256" key="2">
    <source>
        <dbReference type="ARBA" id="ARBA00023125"/>
    </source>
</evidence>
<keyword evidence="3" id="KW-0804">Transcription</keyword>
<dbReference type="Pfam" id="PF00196">
    <property type="entry name" value="GerE"/>
    <property type="match status" value="1"/>
</dbReference>
<dbReference type="CDD" id="cd06170">
    <property type="entry name" value="LuxR_C_like"/>
    <property type="match status" value="1"/>
</dbReference>
<organism evidence="7">
    <name type="scientific">Variovorax paradoxus</name>
    <dbReference type="NCBI Taxonomy" id="34073"/>
    <lineage>
        <taxon>Bacteria</taxon>
        <taxon>Pseudomonadati</taxon>
        <taxon>Pseudomonadota</taxon>
        <taxon>Betaproteobacteria</taxon>
        <taxon>Burkholderiales</taxon>
        <taxon>Comamonadaceae</taxon>
        <taxon>Variovorax</taxon>
    </lineage>
</organism>
<keyword evidence="2" id="KW-0238">DNA-binding</keyword>
<dbReference type="AlphaFoldDB" id="A0A679IQS4"/>
<evidence type="ECO:0000259" key="6">
    <source>
        <dbReference type="PROSITE" id="PS50110"/>
    </source>
</evidence>
<dbReference type="InterPro" id="IPR016032">
    <property type="entry name" value="Sig_transdc_resp-reg_C-effctor"/>
</dbReference>
<name>A0A679IQS4_VARPD</name>
<dbReference type="Pfam" id="PF00072">
    <property type="entry name" value="Response_reg"/>
    <property type="match status" value="1"/>
</dbReference>
<feature type="domain" description="HTH luxR-type" evidence="5">
    <location>
        <begin position="190"/>
        <end position="255"/>
    </location>
</feature>
<dbReference type="SUPFAM" id="SSF52172">
    <property type="entry name" value="CheY-like"/>
    <property type="match status" value="1"/>
</dbReference>
<dbReference type="SUPFAM" id="SSF46894">
    <property type="entry name" value="C-terminal effector domain of the bipartite response regulators"/>
    <property type="match status" value="1"/>
</dbReference>
<dbReference type="InterPro" id="IPR036388">
    <property type="entry name" value="WH-like_DNA-bd_sf"/>
</dbReference>
<dbReference type="GO" id="GO:0000160">
    <property type="term" value="P:phosphorelay signal transduction system"/>
    <property type="evidence" value="ECO:0007669"/>
    <property type="project" value="InterPro"/>
</dbReference>
<dbReference type="PANTHER" id="PTHR43214">
    <property type="entry name" value="TWO-COMPONENT RESPONSE REGULATOR"/>
    <property type="match status" value="1"/>
</dbReference>
<dbReference type="InterPro" id="IPR039420">
    <property type="entry name" value="WalR-like"/>
</dbReference>
<evidence type="ECO:0000256" key="3">
    <source>
        <dbReference type="ARBA" id="ARBA00023163"/>
    </source>
</evidence>
<dbReference type="Gene3D" id="1.10.10.10">
    <property type="entry name" value="Winged helix-like DNA-binding domain superfamily/Winged helix DNA-binding domain"/>
    <property type="match status" value="1"/>
</dbReference>
<feature type="modified residue" description="4-aspartylphosphate" evidence="4">
    <location>
        <position position="77"/>
    </location>
</feature>
<evidence type="ECO:0000256" key="4">
    <source>
        <dbReference type="PROSITE-ProRule" id="PRU00169"/>
    </source>
</evidence>
<gene>
    <name evidence="7" type="primary">degU_2</name>
    <name evidence="7" type="ORF">VVAX_01760</name>
</gene>
<dbReference type="PANTHER" id="PTHR43214:SF41">
    <property type="entry name" value="NITRATE_NITRITE RESPONSE REGULATOR PROTEIN NARP"/>
    <property type="match status" value="1"/>
</dbReference>
<dbReference type="CDD" id="cd00156">
    <property type="entry name" value="REC"/>
    <property type="match status" value="1"/>
</dbReference>
<dbReference type="InterPro" id="IPR011006">
    <property type="entry name" value="CheY-like_superfamily"/>
</dbReference>
<dbReference type="SMART" id="SM00421">
    <property type="entry name" value="HTH_LUXR"/>
    <property type="match status" value="1"/>
</dbReference>
<dbReference type="GO" id="GO:0006355">
    <property type="term" value="P:regulation of DNA-templated transcription"/>
    <property type="evidence" value="ECO:0007669"/>
    <property type="project" value="InterPro"/>
</dbReference>
<dbReference type="InterPro" id="IPR000792">
    <property type="entry name" value="Tscrpt_reg_LuxR_C"/>
</dbReference>
<dbReference type="InterPro" id="IPR001789">
    <property type="entry name" value="Sig_transdc_resp-reg_receiver"/>
</dbReference>
<protein>
    <submittedName>
        <fullName evidence="7">Transcriptional regulatory protein DegU</fullName>
    </submittedName>
</protein>
<evidence type="ECO:0000313" key="7">
    <source>
        <dbReference type="EMBL" id="CAA2102449.1"/>
    </source>
</evidence>
<sequence>MEMSFQYATTRPVPSVAQLYGGVFHAALVVADDALVADRMRRILSDLAPHRRVVIASGRAEALNLLAALPYDLLLVDMQLPGRDGVALLQHVRQHHVRIESIGMSGKDDHELVSAAIGAGAIGYLLTEADDFELSYLLRSIERGGSPMDSRIARRIVGSIAASAKARAIEPIRVQQPPAPVLVPVPEADNKVPRGLLSPRELKVLRLIAQGWSNRQIAEAVYLSVNTIEFHAKSIYRKLAVKSRTQAVHEAMQHGLLN</sequence>
<dbReference type="PROSITE" id="PS50043">
    <property type="entry name" value="HTH_LUXR_2"/>
    <property type="match status" value="1"/>
</dbReference>
<proteinExistence type="predicted"/>
<feature type="domain" description="Response regulatory" evidence="6">
    <location>
        <begin position="26"/>
        <end position="142"/>
    </location>
</feature>
<dbReference type="PROSITE" id="PS00622">
    <property type="entry name" value="HTH_LUXR_1"/>
    <property type="match status" value="1"/>
</dbReference>
<evidence type="ECO:0000259" key="5">
    <source>
        <dbReference type="PROSITE" id="PS50043"/>
    </source>
</evidence>
<keyword evidence="1" id="KW-0805">Transcription regulation</keyword>
<dbReference type="RefSeq" id="WP_425336999.1">
    <property type="nucleotide sequence ID" value="NZ_LR743507.1"/>
</dbReference>
<keyword evidence="4" id="KW-0597">Phosphoprotein</keyword>
<dbReference type="EMBL" id="LR743507">
    <property type="protein sequence ID" value="CAA2102449.1"/>
    <property type="molecule type" value="Genomic_DNA"/>
</dbReference>
<dbReference type="GO" id="GO:0003677">
    <property type="term" value="F:DNA binding"/>
    <property type="evidence" value="ECO:0007669"/>
    <property type="project" value="UniProtKB-KW"/>
</dbReference>
<dbReference type="PRINTS" id="PR00038">
    <property type="entry name" value="HTHLUXR"/>
</dbReference>
<evidence type="ECO:0000256" key="1">
    <source>
        <dbReference type="ARBA" id="ARBA00023015"/>
    </source>
</evidence>
<reference evidence="7" key="1">
    <citation type="submission" date="2019-12" db="EMBL/GenBank/DDBJ databases">
        <authorList>
            <person name="Cremers G."/>
        </authorList>
    </citation>
    <scope>NUCLEOTIDE SEQUENCE</scope>
    <source>
        <strain evidence="7">Vvax</strain>
    </source>
</reference>
<dbReference type="PROSITE" id="PS50110">
    <property type="entry name" value="RESPONSE_REGULATORY"/>
    <property type="match status" value="1"/>
</dbReference>
<dbReference type="SMART" id="SM00448">
    <property type="entry name" value="REC"/>
    <property type="match status" value="1"/>
</dbReference>